<reference evidence="2 3" key="1">
    <citation type="submission" date="2018-07" db="EMBL/GenBank/DDBJ databases">
        <title>Genome analysis of Larkinella rosea.</title>
        <authorList>
            <person name="Zhou Z."/>
            <person name="Wang G."/>
        </authorList>
    </citation>
    <scope>NUCLEOTIDE SEQUENCE [LARGE SCALE GENOMIC DNA]</scope>
    <source>
        <strain evidence="3">zzj9</strain>
    </source>
</reference>
<protein>
    <submittedName>
        <fullName evidence="2">HD domain-containing protein</fullName>
    </submittedName>
</protein>
<evidence type="ECO:0000313" key="2">
    <source>
        <dbReference type="EMBL" id="RCR69613.1"/>
    </source>
</evidence>
<dbReference type="AlphaFoldDB" id="A0A368JSP0"/>
<gene>
    <name evidence="2" type="ORF">DUE52_09700</name>
</gene>
<dbReference type="Proteomes" id="UP000253383">
    <property type="component" value="Unassembled WGS sequence"/>
</dbReference>
<dbReference type="CDD" id="cd00077">
    <property type="entry name" value="HDc"/>
    <property type="match status" value="1"/>
</dbReference>
<sequence length="197" mass="22745">MNLRKAEEFILAKLKRDLSPTLYYHGLHHTLDVVDAVSKLAQAEDVTDTESLTLLRTAALYHDCGFITTYQGHEAEGCRYARETLPQFGYLSEQIEQICGMIMATKIPQNPQNLFEEILCDADLDYLGRADFDPIASSLFEELKERNFIRDEAAWNRIQVSFLESHHYWTKTATALRQTNKQERLNNLKEIVSHYSV</sequence>
<dbReference type="Gene3D" id="1.10.3210.10">
    <property type="entry name" value="Hypothetical protein af1432"/>
    <property type="match status" value="1"/>
</dbReference>
<dbReference type="Pfam" id="PF01966">
    <property type="entry name" value="HD"/>
    <property type="match status" value="1"/>
</dbReference>
<dbReference type="RefSeq" id="WP_114405807.1">
    <property type="nucleotide sequence ID" value="NZ_QOWE01000007.1"/>
</dbReference>
<dbReference type="InterPro" id="IPR006674">
    <property type="entry name" value="HD_domain"/>
</dbReference>
<name>A0A368JSP0_9BACT</name>
<keyword evidence="3" id="KW-1185">Reference proteome</keyword>
<comment type="caution">
    <text evidence="2">The sequence shown here is derived from an EMBL/GenBank/DDBJ whole genome shotgun (WGS) entry which is preliminary data.</text>
</comment>
<feature type="domain" description="HD/PDEase" evidence="1">
    <location>
        <begin position="22"/>
        <end position="136"/>
    </location>
</feature>
<dbReference type="InterPro" id="IPR003607">
    <property type="entry name" value="HD/PDEase_dom"/>
</dbReference>
<dbReference type="SMART" id="SM00471">
    <property type="entry name" value="HDc"/>
    <property type="match status" value="1"/>
</dbReference>
<organism evidence="2 3">
    <name type="scientific">Larkinella punicea</name>
    <dbReference type="NCBI Taxonomy" id="2315727"/>
    <lineage>
        <taxon>Bacteria</taxon>
        <taxon>Pseudomonadati</taxon>
        <taxon>Bacteroidota</taxon>
        <taxon>Cytophagia</taxon>
        <taxon>Cytophagales</taxon>
        <taxon>Spirosomataceae</taxon>
        <taxon>Larkinella</taxon>
    </lineage>
</organism>
<evidence type="ECO:0000259" key="1">
    <source>
        <dbReference type="SMART" id="SM00471"/>
    </source>
</evidence>
<dbReference type="SUPFAM" id="SSF109604">
    <property type="entry name" value="HD-domain/PDEase-like"/>
    <property type="match status" value="1"/>
</dbReference>
<dbReference type="EMBL" id="QOWE01000007">
    <property type="protein sequence ID" value="RCR69613.1"/>
    <property type="molecule type" value="Genomic_DNA"/>
</dbReference>
<accession>A0A368JSP0</accession>
<proteinExistence type="predicted"/>
<evidence type="ECO:0000313" key="3">
    <source>
        <dbReference type="Proteomes" id="UP000253383"/>
    </source>
</evidence>
<dbReference type="OrthoDB" id="5728337at2"/>